<evidence type="ECO:0000313" key="2">
    <source>
        <dbReference type="EMBL" id="VDD35986.1"/>
    </source>
</evidence>
<accession>A0A3P6EEK7</accession>
<organism evidence="2">
    <name type="scientific">Brassica oleracea</name>
    <name type="common">Wild cabbage</name>
    <dbReference type="NCBI Taxonomy" id="3712"/>
    <lineage>
        <taxon>Eukaryota</taxon>
        <taxon>Viridiplantae</taxon>
        <taxon>Streptophyta</taxon>
        <taxon>Embryophyta</taxon>
        <taxon>Tracheophyta</taxon>
        <taxon>Spermatophyta</taxon>
        <taxon>Magnoliopsida</taxon>
        <taxon>eudicotyledons</taxon>
        <taxon>Gunneridae</taxon>
        <taxon>Pentapetalae</taxon>
        <taxon>rosids</taxon>
        <taxon>malvids</taxon>
        <taxon>Brassicales</taxon>
        <taxon>Brassicaceae</taxon>
        <taxon>Brassiceae</taxon>
        <taxon>Brassica</taxon>
    </lineage>
</organism>
<proteinExistence type="predicted"/>
<name>A0A3P6EEK7_BRAOL</name>
<dbReference type="AlphaFoldDB" id="A0A3P6EEK7"/>
<gene>
    <name evidence="2" type="ORF">BOLC7T41546H</name>
</gene>
<dbReference type="EMBL" id="LR031876">
    <property type="protein sequence ID" value="VDD35986.1"/>
    <property type="molecule type" value="Genomic_DNA"/>
</dbReference>
<reference evidence="2" key="1">
    <citation type="submission" date="2018-11" db="EMBL/GenBank/DDBJ databases">
        <authorList>
            <consortium name="Genoscope - CEA"/>
            <person name="William W."/>
        </authorList>
    </citation>
    <scope>NUCLEOTIDE SEQUENCE</scope>
</reference>
<protein>
    <submittedName>
        <fullName evidence="2">Uncharacterized protein</fullName>
    </submittedName>
</protein>
<feature type="region of interest" description="Disordered" evidence="1">
    <location>
        <begin position="1"/>
        <end position="20"/>
    </location>
</feature>
<sequence>MTNHNQKRGAETQHGGLSYNENVMDQIQSSFDTAEKMSAAAWRSSLVEARLRF</sequence>
<evidence type="ECO:0000256" key="1">
    <source>
        <dbReference type="SAM" id="MobiDB-lite"/>
    </source>
</evidence>